<reference evidence="3" key="1">
    <citation type="journal article" date="2008" name="Nature">
        <title>The amphioxus genome and the evolution of the chordate karyotype.</title>
        <authorList>
            <consortium name="US DOE Joint Genome Institute (JGI-PGF)"/>
            <person name="Putnam N.H."/>
            <person name="Butts T."/>
            <person name="Ferrier D.E.K."/>
            <person name="Furlong R.F."/>
            <person name="Hellsten U."/>
            <person name="Kawashima T."/>
            <person name="Robinson-Rechavi M."/>
            <person name="Shoguchi E."/>
            <person name="Terry A."/>
            <person name="Yu J.-K."/>
            <person name="Benito-Gutierrez E.L."/>
            <person name="Dubchak I."/>
            <person name="Garcia-Fernandez J."/>
            <person name="Gibson-Brown J.J."/>
            <person name="Grigoriev I.V."/>
            <person name="Horton A.C."/>
            <person name="de Jong P.J."/>
            <person name="Jurka J."/>
            <person name="Kapitonov V.V."/>
            <person name="Kohara Y."/>
            <person name="Kuroki Y."/>
            <person name="Lindquist E."/>
            <person name="Lucas S."/>
            <person name="Osoegawa K."/>
            <person name="Pennacchio L.A."/>
            <person name="Salamov A.A."/>
            <person name="Satou Y."/>
            <person name="Sauka-Spengler T."/>
            <person name="Schmutz J."/>
            <person name="Shin-I T."/>
            <person name="Toyoda A."/>
            <person name="Bronner-Fraser M."/>
            <person name="Fujiyama A."/>
            <person name="Holland L.Z."/>
            <person name="Holland P.W.H."/>
            <person name="Satoh N."/>
            <person name="Rokhsar D.S."/>
        </authorList>
    </citation>
    <scope>NUCLEOTIDE SEQUENCE [LARGE SCALE GENOMIC DNA]</scope>
    <source>
        <strain evidence="3">S238N-H82</strain>
        <tissue evidence="3">Testes</tissue>
    </source>
</reference>
<dbReference type="SUPFAM" id="SSF56436">
    <property type="entry name" value="C-type lectin-like"/>
    <property type="match status" value="1"/>
</dbReference>
<dbReference type="CDD" id="cd00037">
    <property type="entry name" value="CLECT"/>
    <property type="match status" value="1"/>
</dbReference>
<accession>C3Z4J9</accession>
<gene>
    <name evidence="3" type="ORF">BRAFLDRAFT_234953</name>
</gene>
<evidence type="ECO:0000256" key="1">
    <source>
        <dbReference type="ARBA" id="ARBA00023157"/>
    </source>
</evidence>
<dbReference type="AlphaFoldDB" id="C3Z4J9"/>
<dbReference type="SMART" id="SM00034">
    <property type="entry name" value="CLECT"/>
    <property type="match status" value="1"/>
</dbReference>
<protein>
    <recommendedName>
        <fullName evidence="2">C-type lectin domain-containing protein</fullName>
    </recommendedName>
</protein>
<dbReference type="Pfam" id="PF00059">
    <property type="entry name" value="Lectin_C"/>
    <property type="match status" value="1"/>
</dbReference>
<dbReference type="EMBL" id="GG666579">
    <property type="protein sequence ID" value="EEN52588.1"/>
    <property type="molecule type" value="Genomic_DNA"/>
</dbReference>
<evidence type="ECO:0000313" key="3">
    <source>
        <dbReference type="EMBL" id="EEN52588.1"/>
    </source>
</evidence>
<feature type="non-terminal residue" evidence="3">
    <location>
        <position position="1"/>
    </location>
</feature>
<name>C3Z4J9_BRAFL</name>
<dbReference type="PANTHER" id="PTHR22803">
    <property type="entry name" value="MANNOSE, PHOSPHOLIPASE, LECTIN RECEPTOR RELATED"/>
    <property type="match status" value="1"/>
</dbReference>
<dbReference type="InterPro" id="IPR016187">
    <property type="entry name" value="CTDL_fold"/>
</dbReference>
<dbReference type="Gene3D" id="3.10.100.10">
    <property type="entry name" value="Mannose-Binding Protein A, subunit A"/>
    <property type="match status" value="1"/>
</dbReference>
<dbReference type="PROSITE" id="PS50041">
    <property type="entry name" value="C_TYPE_LECTIN_2"/>
    <property type="match status" value="1"/>
</dbReference>
<organism>
    <name type="scientific">Branchiostoma floridae</name>
    <name type="common">Florida lancelet</name>
    <name type="synonym">Amphioxus</name>
    <dbReference type="NCBI Taxonomy" id="7739"/>
    <lineage>
        <taxon>Eukaryota</taxon>
        <taxon>Metazoa</taxon>
        <taxon>Chordata</taxon>
        <taxon>Cephalochordata</taxon>
        <taxon>Leptocardii</taxon>
        <taxon>Amphioxiformes</taxon>
        <taxon>Branchiostomatidae</taxon>
        <taxon>Branchiostoma</taxon>
    </lineage>
</organism>
<dbReference type="InterPro" id="IPR018378">
    <property type="entry name" value="C-type_lectin_CS"/>
</dbReference>
<keyword evidence="1" id="KW-1015">Disulfide bond</keyword>
<dbReference type="PROSITE" id="PS00615">
    <property type="entry name" value="C_TYPE_LECTIN_1"/>
    <property type="match status" value="1"/>
</dbReference>
<evidence type="ECO:0000259" key="2">
    <source>
        <dbReference type="PROSITE" id="PS50041"/>
    </source>
</evidence>
<dbReference type="InParanoid" id="C3Z4J9"/>
<dbReference type="InterPro" id="IPR001304">
    <property type="entry name" value="C-type_lectin-like"/>
</dbReference>
<dbReference type="InterPro" id="IPR050111">
    <property type="entry name" value="C-type_lectin/snaclec_domain"/>
</dbReference>
<sequence length="133" mass="15103">PPGWSEHGRHEYMLVKEKLTWDKANALCKRLGANLASVLTQPEAKFMEGFISTGELYISQSRGFLDRLVEVAWVSFGFKWTDGSLYSFKNWAPSEPGIGYLTAKCVAIQSKNRGQWNDVPCRNQYPSVCKRPK</sequence>
<proteinExistence type="predicted"/>
<dbReference type="InterPro" id="IPR016186">
    <property type="entry name" value="C-type_lectin-like/link_sf"/>
</dbReference>
<feature type="domain" description="C-type lectin" evidence="2">
    <location>
        <begin position="7"/>
        <end position="130"/>
    </location>
</feature>